<dbReference type="NCBIfam" id="NF008277">
    <property type="entry name" value="PRK11055.1"/>
    <property type="match status" value="1"/>
</dbReference>
<gene>
    <name evidence="13" type="ORF">DPMN_087685</name>
</gene>
<dbReference type="GO" id="GO:0033499">
    <property type="term" value="P:galactose catabolic process via UDP-galactose, Leloir pathway"/>
    <property type="evidence" value="ECO:0007669"/>
    <property type="project" value="TreeGrafter"/>
</dbReference>
<evidence type="ECO:0000256" key="6">
    <source>
        <dbReference type="ARBA" id="ARBA00023235"/>
    </source>
</evidence>
<organism evidence="13 14">
    <name type="scientific">Dreissena polymorpha</name>
    <name type="common">Zebra mussel</name>
    <name type="synonym">Mytilus polymorpha</name>
    <dbReference type="NCBI Taxonomy" id="45954"/>
    <lineage>
        <taxon>Eukaryota</taxon>
        <taxon>Metazoa</taxon>
        <taxon>Spiralia</taxon>
        <taxon>Lophotrochozoa</taxon>
        <taxon>Mollusca</taxon>
        <taxon>Bivalvia</taxon>
        <taxon>Autobranchia</taxon>
        <taxon>Heteroconchia</taxon>
        <taxon>Euheterodonta</taxon>
        <taxon>Imparidentia</taxon>
        <taxon>Neoheterodontei</taxon>
        <taxon>Myida</taxon>
        <taxon>Dreissenoidea</taxon>
        <taxon>Dreissenidae</taxon>
        <taxon>Dreissena</taxon>
    </lineage>
</organism>
<reference evidence="13" key="2">
    <citation type="submission" date="2020-11" db="EMBL/GenBank/DDBJ databases">
        <authorList>
            <person name="McCartney M.A."/>
            <person name="Auch B."/>
            <person name="Kono T."/>
            <person name="Mallez S."/>
            <person name="Becker A."/>
            <person name="Gohl D.M."/>
            <person name="Silverstein K.A.T."/>
            <person name="Koren S."/>
            <person name="Bechman K.B."/>
            <person name="Herman A."/>
            <person name="Abrahante J.E."/>
            <person name="Garbe J."/>
        </authorList>
    </citation>
    <scope>NUCLEOTIDE SEQUENCE</scope>
    <source>
        <strain evidence="13">Duluth1</strain>
        <tissue evidence="13">Whole animal</tissue>
    </source>
</reference>
<keyword evidence="7 9" id="KW-0119">Carbohydrate metabolism</keyword>
<dbReference type="EC" id="5.1.3.3" evidence="9"/>
<dbReference type="AlphaFoldDB" id="A0A9D4KSU4"/>
<reference evidence="13" key="1">
    <citation type="journal article" date="2019" name="bioRxiv">
        <title>The Genome of the Zebra Mussel, Dreissena polymorpha: A Resource for Invasive Species Research.</title>
        <authorList>
            <person name="McCartney M.A."/>
            <person name="Auch B."/>
            <person name="Kono T."/>
            <person name="Mallez S."/>
            <person name="Zhang Y."/>
            <person name="Obille A."/>
            <person name="Becker A."/>
            <person name="Abrahante J.E."/>
            <person name="Garbe J."/>
            <person name="Badalamenti J.P."/>
            <person name="Herman A."/>
            <person name="Mangelson H."/>
            <person name="Liachko I."/>
            <person name="Sullivan S."/>
            <person name="Sone E.D."/>
            <person name="Koren S."/>
            <person name="Silverstein K.A.T."/>
            <person name="Beckman K.B."/>
            <person name="Gohl D.M."/>
        </authorList>
    </citation>
    <scope>NUCLEOTIDE SEQUENCE</scope>
    <source>
        <strain evidence="13">Duluth1</strain>
        <tissue evidence="13">Whole animal</tissue>
    </source>
</reference>
<evidence type="ECO:0000256" key="5">
    <source>
        <dbReference type="ARBA" id="ARBA00006206"/>
    </source>
</evidence>
<comment type="similarity">
    <text evidence="5 9">Belongs to the aldose epimerase family.</text>
</comment>
<dbReference type="InterPro" id="IPR011013">
    <property type="entry name" value="Gal_mutarotase_sf_dom"/>
</dbReference>
<dbReference type="GO" id="GO:0006006">
    <property type="term" value="P:glucose metabolic process"/>
    <property type="evidence" value="ECO:0007669"/>
    <property type="project" value="TreeGrafter"/>
</dbReference>
<evidence type="ECO:0000256" key="11">
    <source>
        <dbReference type="PIRSR" id="PIRSR005096-2"/>
    </source>
</evidence>
<comment type="pathway">
    <text evidence="3">Carbohydrate metabolism; galactose metabolism.</text>
</comment>
<evidence type="ECO:0000256" key="12">
    <source>
        <dbReference type="PIRSR" id="PIRSR005096-3"/>
    </source>
</evidence>
<dbReference type="GO" id="GO:0030246">
    <property type="term" value="F:carbohydrate binding"/>
    <property type="evidence" value="ECO:0007669"/>
    <property type="project" value="InterPro"/>
</dbReference>
<dbReference type="InterPro" id="IPR047215">
    <property type="entry name" value="Galactose_mutarotase-like"/>
</dbReference>
<dbReference type="SUPFAM" id="SSF74650">
    <property type="entry name" value="Galactose mutarotase-like"/>
    <property type="match status" value="1"/>
</dbReference>
<feature type="binding site" evidence="12">
    <location>
        <begin position="177"/>
        <end position="179"/>
    </location>
    <ligand>
        <name>beta-D-galactose</name>
        <dbReference type="ChEBI" id="CHEBI:27667"/>
    </ligand>
</feature>
<evidence type="ECO:0000256" key="8">
    <source>
        <dbReference type="ARBA" id="ARBA00045743"/>
    </source>
</evidence>
<evidence type="ECO:0000256" key="9">
    <source>
        <dbReference type="PIRNR" id="PIRNR005096"/>
    </source>
</evidence>
<comment type="caution">
    <text evidence="13">The sequence shown here is derived from an EMBL/GenBank/DDBJ whole genome shotgun (WGS) entry which is preliminary data.</text>
</comment>
<evidence type="ECO:0000256" key="3">
    <source>
        <dbReference type="ARBA" id="ARBA00004947"/>
    </source>
</evidence>
<dbReference type="InterPro" id="IPR018052">
    <property type="entry name" value="Ald1_epimerase_CS"/>
</dbReference>
<evidence type="ECO:0000256" key="7">
    <source>
        <dbReference type="ARBA" id="ARBA00023277"/>
    </source>
</evidence>
<feature type="active site" description="Proton acceptor" evidence="10">
    <location>
        <position position="308"/>
    </location>
</feature>
<dbReference type="Proteomes" id="UP000828390">
    <property type="component" value="Unassembled WGS sequence"/>
</dbReference>
<dbReference type="PANTHER" id="PTHR10091">
    <property type="entry name" value="ALDOSE-1-EPIMERASE"/>
    <property type="match status" value="1"/>
</dbReference>
<evidence type="ECO:0000313" key="13">
    <source>
        <dbReference type="EMBL" id="KAH3845405.1"/>
    </source>
</evidence>
<evidence type="ECO:0000256" key="2">
    <source>
        <dbReference type="ARBA" id="ARBA00001712"/>
    </source>
</evidence>
<evidence type="ECO:0000256" key="1">
    <source>
        <dbReference type="ARBA" id="ARBA00001614"/>
    </source>
</evidence>
<comment type="catalytic activity">
    <reaction evidence="1 9">
        <text>alpha-D-glucose = beta-D-glucose</text>
        <dbReference type="Rhea" id="RHEA:10264"/>
        <dbReference type="ChEBI" id="CHEBI:15903"/>
        <dbReference type="ChEBI" id="CHEBI:17925"/>
        <dbReference type="EC" id="5.1.3.3"/>
    </reaction>
</comment>
<keyword evidence="6 9" id="KW-0413">Isomerase</keyword>
<dbReference type="PANTHER" id="PTHR10091:SF0">
    <property type="entry name" value="GALACTOSE MUTAROTASE"/>
    <property type="match status" value="1"/>
</dbReference>
<dbReference type="PIRSF" id="PIRSF005096">
    <property type="entry name" value="GALM"/>
    <property type="match status" value="1"/>
</dbReference>
<dbReference type="Gene3D" id="2.70.98.10">
    <property type="match status" value="1"/>
</dbReference>
<dbReference type="InterPro" id="IPR015443">
    <property type="entry name" value="Aldose_1-epimerase"/>
</dbReference>
<evidence type="ECO:0000256" key="4">
    <source>
        <dbReference type="ARBA" id="ARBA00005028"/>
    </source>
</evidence>
<evidence type="ECO:0000256" key="10">
    <source>
        <dbReference type="PIRSR" id="PIRSR005096-1"/>
    </source>
</evidence>
<accession>A0A9D4KSU4</accession>
<comment type="pathway">
    <text evidence="4 9">Carbohydrate metabolism; hexose metabolism.</text>
</comment>
<feature type="binding site" evidence="12">
    <location>
        <begin position="80"/>
        <end position="81"/>
    </location>
    <ligand>
        <name>beta-D-galactose</name>
        <dbReference type="ChEBI" id="CHEBI:27667"/>
    </ligand>
</feature>
<keyword evidence="14" id="KW-1185">Reference proteome</keyword>
<dbReference type="InterPro" id="IPR008183">
    <property type="entry name" value="Aldose_1/G6P_1-epimerase"/>
</dbReference>
<name>A0A9D4KSU4_DREPO</name>
<evidence type="ECO:0000313" key="14">
    <source>
        <dbReference type="Proteomes" id="UP000828390"/>
    </source>
</evidence>
<dbReference type="PROSITE" id="PS00545">
    <property type="entry name" value="ALDOSE_1_EPIMERASE"/>
    <property type="match status" value="1"/>
</dbReference>
<dbReference type="InterPro" id="IPR014718">
    <property type="entry name" value="GH-type_carb-bd"/>
</dbReference>
<comment type="catalytic activity">
    <reaction evidence="2">
        <text>alpha-D-galactose = beta-D-galactose</text>
        <dbReference type="Rhea" id="RHEA:28675"/>
        <dbReference type="ChEBI" id="CHEBI:27667"/>
        <dbReference type="ChEBI" id="CHEBI:28061"/>
        <dbReference type="EC" id="5.1.3.3"/>
    </reaction>
    <physiologicalReaction direction="right-to-left" evidence="2">
        <dbReference type="Rhea" id="RHEA:28677"/>
    </physiologicalReaction>
</comment>
<sequence length="350" mass="39016">MPIQRSHYDTTKDGQEIDRYVLSNNNQYEVHIITYGGIITNIFAPDKEGLREDVVLGLDTYEDYTLKSRYFGAIIGRYGNRIGGAQFHLDGVEYSLAANNFGKNGLHGGNRGFDKQIWEATVEHDKLVLHYMSPDSEEGYPGNLDCYVTYQLTPDNKLNITYFATTDKPTIVNMTNHSYFNLNGHAAGSIGDHVLTVNAPHYLPIDKEFIPLGTLEPVEGTAMDLRTPTLLGDRLDTVPGGFGFDHNFCLGRSGAWKHVARLYHPGSGRCLNMYSTEPGVQVYSGGHMPDITGKGGNKYRKFASLCLESQHYPDSPHHMDDPNFPPVILRPGETYTSSTCYEFSVVKTAE</sequence>
<feature type="active site" description="Proton donor" evidence="10">
    <location>
        <position position="177"/>
    </location>
</feature>
<dbReference type="Pfam" id="PF01263">
    <property type="entry name" value="Aldose_epim"/>
    <property type="match status" value="1"/>
</dbReference>
<dbReference type="CDD" id="cd09019">
    <property type="entry name" value="galactose_mutarotase_like"/>
    <property type="match status" value="1"/>
</dbReference>
<dbReference type="GO" id="GO:0004034">
    <property type="term" value="F:aldose 1-epimerase activity"/>
    <property type="evidence" value="ECO:0007669"/>
    <property type="project" value="UniProtKB-EC"/>
</dbReference>
<dbReference type="EMBL" id="JAIWYP010000003">
    <property type="protein sequence ID" value="KAH3845405.1"/>
    <property type="molecule type" value="Genomic_DNA"/>
</dbReference>
<feature type="binding site" evidence="11">
    <location>
        <position position="245"/>
    </location>
    <ligand>
        <name>beta-D-galactose</name>
        <dbReference type="ChEBI" id="CHEBI:27667"/>
    </ligand>
</feature>
<dbReference type="OrthoDB" id="274691at2759"/>
<comment type="function">
    <text evidence="8">Mutarotase that catalyzes the interconversion of beta-D-galactose and alpha-D-galactose during galactose metabolism. Beta-D-galactose is metabolized in the liver into glucose 1-phosphate, the primary metabolic fuel, by the action of four enzymes that constitute the Leloir pathway: GALM, GALK1 (galactokinase), GALT (galactose-1-phosphate uridylyltransferase) and GALE (UDP-galactose-4'-epimerase). Involved in the maintenance of the equilibrium between the beta- and alpha-anomers of galactose, therefore ensuring a sufficient supply of the alpha-anomer for GALK1. Also active on D-glucose although shows a preference for galactose over glucose.</text>
</comment>
<proteinExistence type="inferred from homology"/>
<protein>
    <recommendedName>
        <fullName evidence="9">Aldose 1-epimerase</fullName>
        <ecNumber evidence="9">5.1.3.3</ecNumber>
    </recommendedName>
</protein>